<dbReference type="AlphaFoldDB" id="A0A7V2F3F8"/>
<dbReference type="PANTHER" id="PTHR10584:SF166">
    <property type="entry name" value="RIBOKINASE"/>
    <property type="match status" value="1"/>
</dbReference>
<evidence type="ECO:0000259" key="3">
    <source>
        <dbReference type="Pfam" id="PF00294"/>
    </source>
</evidence>
<accession>A0A7V2F3F8</accession>
<gene>
    <name evidence="4" type="ORF">ENO08_02790</name>
</gene>
<dbReference type="Proteomes" id="UP000886069">
    <property type="component" value="Unassembled WGS sequence"/>
</dbReference>
<evidence type="ECO:0000256" key="1">
    <source>
        <dbReference type="ARBA" id="ARBA00022679"/>
    </source>
</evidence>
<dbReference type="EMBL" id="DSEC01000198">
    <property type="protein sequence ID" value="HER43369.1"/>
    <property type="molecule type" value="Genomic_DNA"/>
</dbReference>
<dbReference type="Gene3D" id="3.40.1190.20">
    <property type="match status" value="1"/>
</dbReference>
<dbReference type="Pfam" id="PF00294">
    <property type="entry name" value="PfkB"/>
    <property type="match status" value="1"/>
</dbReference>
<dbReference type="SUPFAM" id="SSF53613">
    <property type="entry name" value="Ribokinase-like"/>
    <property type="match status" value="1"/>
</dbReference>
<feature type="non-terminal residue" evidence="4">
    <location>
        <position position="1"/>
    </location>
</feature>
<dbReference type="InterPro" id="IPR011611">
    <property type="entry name" value="PfkB_dom"/>
</dbReference>
<comment type="caution">
    <text evidence="4">The sequence shown here is derived from an EMBL/GenBank/DDBJ whole genome shotgun (WGS) entry which is preliminary data.</text>
</comment>
<dbReference type="InterPro" id="IPR002173">
    <property type="entry name" value="Carboh/pur_kinase_PfkB_CS"/>
</dbReference>
<dbReference type="PANTHER" id="PTHR10584">
    <property type="entry name" value="SUGAR KINASE"/>
    <property type="match status" value="1"/>
</dbReference>
<protein>
    <submittedName>
        <fullName evidence="4">Sugar kinase</fullName>
    </submittedName>
</protein>
<name>A0A7V2F3F8_UNCEI</name>
<organism evidence="4">
    <name type="scientific">Eiseniibacteriota bacterium</name>
    <dbReference type="NCBI Taxonomy" id="2212470"/>
    <lineage>
        <taxon>Bacteria</taxon>
        <taxon>Candidatus Eiseniibacteriota</taxon>
    </lineage>
</organism>
<sequence>FWIERKPDKLLSVLRQVDVFFINDSEARLLSGNINLVSAARTILEMGPTAVVIKKGEHGAFLFTENFRVFAPAYPLEEVVDPTGAGDSFAGGFVGYLAKAGGLHELNLRRAMYYGTITASFTCESFSIGRLKSLTGEDIDDRFKALVDLVNVQLE</sequence>
<dbReference type="GO" id="GO:0005829">
    <property type="term" value="C:cytosol"/>
    <property type="evidence" value="ECO:0007669"/>
    <property type="project" value="TreeGrafter"/>
</dbReference>
<reference evidence="4" key="1">
    <citation type="journal article" date="2020" name="mSystems">
        <title>Genome- and Community-Level Interaction Insights into Carbon Utilization and Element Cycling Functions of Hydrothermarchaeota in Hydrothermal Sediment.</title>
        <authorList>
            <person name="Zhou Z."/>
            <person name="Liu Y."/>
            <person name="Xu W."/>
            <person name="Pan J."/>
            <person name="Luo Z.H."/>
            <person name="Li M."/>
        </authorList>
    </citation>
    <scope>NUCLEOTIDE SEQUENCE [LARGE SCALE GENOMIC DNA]</scope>
    <source>
        <strain evidence="4">SpSt-1233</strain>
    </source>
</reference>
<evidence type="ECO:0000313" key="4">
    <source>
        <dbReference type="EMBL" id="HER43369.1"/>
    </source>
</evidence>
<keyword evidence="1" id="KW-0808">Transferase</keyword>
<evidence type="ECO:0000256" key="2">
    <source>
        <dbReference type="ARBA" id="ARBA00022777"/>
    </source>
</evidence>
<dbReference type="PROSITE" id="PS00584">
    <property type="entry name" value="PFKB_KINASES_2"/>
    <property type="match status" value="1"/>
</dbReference>
<dbReference type="GO" id="GO:0016301">
    <property type="term" value="F:kinase activity"/>
    <property type="evidence" value="ECO:0007669"/>
    <property type="project" value="UniProtKB-KW"/>
</dbReference>
<proteinExistence type="predicted"/>
<feature type="domain" description="Carbohydrate kinase PfkB" evidence="3">
    <location>
        <begin position="7"/>
        <end position="126"/>
    </location>
</feature>
<dbReference type="InterPro" id="IPR029056">
    <property type="entry name" value="Ribokinase-like"/>
</dbReference>
<keyword evidence="2 4" id="KW-0418">Kinase</keyword>